<dbReference type="InterPro" id="IPR002020">
    <property type="entry name" value="Citrate_synthase"/>
</dbReference>
<comment type="pathway">
    <text evidence="1">Carbohydrate metabolism; tricarboxylic acid cycle; isocitrate from oxaloacetate: step 1/2.</text>
</comment>
<dbReference type="Gene3D" id="1.10.580.10">
    <property type="entry name" value="Citrate Synthase, domain 1"/>
    <property type="match status" value="1"/>
</dbReference>
<evidence type="ECO:0000256" key="2">
    <source>
        <dbReference type="RuleBase" id="RU000441"/>
    </source>
</evidence>
<dbReference type="Pfam" id="PF00285">
    <property type="entry name" value="Citrate_synt"/>
    <property type="match status" value="1"/>
</dbReference>
<name>A0ABQ9TXN6_SAGOE</name>
<protein>
    <recommendedName>
        <fullName evidence="2">Citrate synthase</fullName>
    </recommendedName>
</protein>
<dbReference type="InterPro" id="IPR016142">
    <property type="entry name" value="Citrate_synth-like_lrg_a-sub"/>
</dbReference>
<organism evidence="3 4">
    <name type="scientific">Saguinus oedipus</name>
    <name type="common">Cotton-top tamarin</name>
    <name type="synonym">Oedipomidas oedipus</name>
    <dbReference type="NCBI Taxonomy" id="9490"/>
    <lineage>
        <taxon>Eukaryota</taxon>
        <taxon>Metazoa</taxon>
        <taxon>Chordata</taxon>
        <taxon>Craniata</taxon>
        <taxon>Vertebrata</taxon>
        <taxon>Euteleostomi</taxon>
        <taxon>Mammalia</taxon>
        <taxon>Eutheria</taxon>
        <taxon>Euarchontoglires</taxon>
        <taxon>Primates</taxon>
        <taxon>Haplorrhini</taxon>
        <taxon>Platyrrhini</taxon>
        <taxon>Cebidae</taxon>
        <taxon>Callitrichinae</taxon>
        <taxon>Saguinus</taxon>
    </lineage>
</organism>
<sequence length="76" mass="8353">RGKAKNPWPNVDGHSGVLLQYCGMMEMSYYTVLCGVSRALDVLAQLIWSPAVGFPQERPKSMSTEGLMKFVDSKSG</sequence>
<keyword evidence="4" id="KW-1185">Reference proteome</keyword>
<evidence type="ECO:0000256" key="1">
    <source>
        <dbReference type="ARBA" id="ARBA00004751"/>
    </source>
</evidence>
<dbReference type="InterPro" id="IPR036969">
    <property type="entry name" value="Citrate_synthase_sf"/>
</dbReference>
<feature type="non-terminal residue" evidence="3">
    <location>
        <position position="1"/>
    </location>
</feature>
<evidence type="ECO:0000313" key="4">
    <source>
        <dbReference type="Proteomes" id="UP001266305"/>
    </source>
</evidence>
<dbReference type="EMBL" id="JASSZA010000018">
    <property type="protein sequence ID" value="KAK2089563.1"/>
    <property type="molecule type" value="Genomic_DNA"/>
</dbReference>
<accession>A0ABQ9TXN6</accession>
<comment type="similarity">
    <text evidence="2">Belongs to the citrate synthase family.</text>
</comment>
<dbReference type="PANTHER" id="PTHR11739:SF8">
    <property type="entry name" value="CITRATE SYNTHASE, MITOCHONDRIAL"/>
    <property type="match status" value="1"/>
</dbReference>
<keyword evidence="2" id="KW-0808">Transferase</keyword>
<feature type="non-terminal residue" evidence="3">
    <location>
        <position position="76"/>
    </location>
</feature>
<comment type="caution">
    <text evidence="3">The sequence shown here is derived from an EMBL/GenBank/DDBJ whole genome shotgun (WGS) entry which is preliminary data.</text>
</comment>
<dbReference type="SUPFAM" id="SSF48256">
    <property type="entry name" value="Citrate synthase"/>
    <property type="match status" value="1"/>
</dbReference>
<dbReference type="Proteomes" id="UP001266305">
    <property type="component" value="Unassembled WGS sequence"/>
</dbReference>
<reference evidence="3 4" key="1">
    <citation type="submission" date="2023-05" db="EMBL/GenBank/DDBJ databases">
        <title>B98-5 Cell Line De Novo Hybrid Assembly: An Optical Mapping Approach.</title>
        <authorList>
            <person name="Kananen K."/>
            <person name="Auerbach J.A."/>
            <person name="Kautto E."/>
            <person name="Blachly J.S."/>
        </authorList>
    </citation>
    <scope>NUCLEOTIDE SEQUENCE [LARGE SCALE GENOMIC DNA]</scope>
    <source>
        <strain evidence="3">B95-8</strain>
        <tissue evidence="3">Cell line</tissue>
    </source>
</reference>
<evidence type="ECO:0000313" key="3">
    <source>
        <dbReference type="EMBL" id="KAK2089563.1"/>
    </source>
</evidence>
<gene>
    <name evidence="3" type="ORF">P7K49_032229</name>
</gene>
<dbReference type="PANTHER" id="PTHR11739">
    <property type="entry name" value="CITRATE SYNTHASE"/>
    <property type="match status" value="1"/>
</dbReference>
<proteinExistence type="inferred from homology"/>
<dbReference type="PRINTS" id="PR00143">
    <property type="entry name" value="CITRTSNTHASE"/>
</dbReference>